<evidence type="ECO:0000313" key="2">
    <source>
        <dbReference type="EMBL" id="MFC3702115.1"/>
    </source>
</evidence>
<keyword evidence="3" id="KW-1185">Reference proteome</keyword>
<reference evidence="3" key="1">
    <citation type="journal article" date="2019" name="Int. J. Syst. Evol. Microbiol.">
        <title>The Global Catalogue of Microorganisms (GCM) 10K type strain sequencing project: providing services to taxonomists for standard genome sequencing and annotation.</title>
        <authorList>
            <consortium name="The Broad Institute Genomics Platform"/>
            <consortium name="The Broad Institute Genome Sequencing Center for Infectious Disease"/>
            <person name="Wu L."/>
            <person name="Ma J."/>
        </authorList>
    </citation>
    <scope>NUCLEOTIDE SEQUENCE [LARGE SCALE GENOMIC DNA]</scope>
    <source>
        <strain evidence="3">CECT 8288</strain>
    </source>
</reference>
<dbReference type="PANTHER" id="PTHR33840">
    <property type="match status" value="1"/>
</dbReference>
<name>A0ABV7WW70_9GAMM</name>
<dbReference type="InterPro" id="IPR018712">
    <property type="entry name" value="Tle1-like_cat"/>
</dbReference>
<dbReference type="EMBL" id="JBHRYN010000012">
    <property type="protein sequence ID" value="MFC3702115.1"/>
    <property type="molecule type" value="Genomic_DNA"/>
</dbReference>
<dbReference type="Pfam" id="PF09994">
    <property type="entry name" value="T6SS_Tle1-like_cat"/>
    <property type="match status" value="1"/>
</dbReference>
<dbReference type="Proteomes" id="UP001595710">
    <property type="component" value="Unassembled WGS sequence"/>
</dbReference>
<feature type="domain" description="T6SS Phospholipase effector Tle1-like catalytic" evidence="1">
    <location>
        <begin position="3"/>
        <end position="258"/>
    </location>
</feature>
<protein>
    <submittedName>
        <fullName evidence="2">DUF2235 domain-containing protein</fullName>
    </submittedName>
</protein>
<comment type="caution">
    <text evidence="2">The sequence shown here is derived from an EMBL/GenBank/DDBJ whole genome shotgun (WGS) entry which is preliminary data.</text>
</comment>
<proteinExistence type="predicted"/>
<organism evidence="2 3">
    <name type="scientific">Reinekea marina</name>
    <dbReference type="NCBI Taxonomy" id="1310421"/>
    <lineage>
        <taxon>Bacteria</taxon>
        <taxon>Pseudomonadati</taxon>
        <taxon>Pseudomonadota</taxon>
        <taxon>Gammaproteobacteria</taxon>
        <taxon>Oceanospirillales</taxon>
        <taxon>Saccharospirillaceae</taxon>
        <taxon>Reinekea</taxon>
    </lineage>
</organism>
<sequence length="345" mass="38510">MSKTIVICSDGTWNKPEEDLEKDIPTNVLKLSRAIAPKNKNNEKQVVFYDWGIGTYHDKASGGAFGAGLEKNVMDCYRFIVQNYEKNDKIFLFGFSRGAYTVRSLCGLINTCHILKSEHGNQVNAAFDLYKNPKHSPNSAKAKKFRSSFAVAGKPKIDFIGAWDTVGAMGIPFTLFGLLKKKHVFYDNKMGSNIKVARHALALDEQRDDFAPTLWQPRPSVDLKQVWFCGSHSDIGGGNPPSKGSLQSDFALMWMVSEAEKFGLTVKPHIKVPKKSLNVTTKLNNSFKGLIVMLGKKVRDIPDPKEIPTFVHQSVLDRMAKSKYHAKPLKAFSANSEKPLPVEPY</sequence>
<dbReference type="RefSeq" id="WP_215999258.1">
    <property type="nucleotide sequence ID" value="NZ_JAUFQI010000001.1"/>
</dbReference>
<evidence type="ECO:0000259" key="1">
    <source>
        <dbReference type="Pfam" id="PF09994"/>
    </source>
</evidence>
<evidence type="ECO:0000313" key="3">
    <source>
        <dbReference type="Proteomes" id="UP001595710"/>
    </source>
</evidence>
<gene>
    <name evidence="2" type="ORF">ACFOND_10715</name>
</gene>
<dbReference type="PANTHER" id="PTHR33840:SF1">
    <property type="entry name" value="TLE1 PHOSPHOLIPASE DOMAIN-CONTAINING PROTEIN"/>
    <property type="match status" value="1"/>
</dbReference>
<accession>A0ABV7WW70</accession>